<feature type="region of interest" description="Disordered" evidence="1">
    <location>
        <begin position="1"/>
        <end position="27"/>
    </location>
</feature>
<evidence type="ECO:0000313" key="2">
    <source>
        <dbReference type="EMBL" id="QEH34274.1"/>
    </source>
</evidence>
<proteinExistence type="predicted"/>
<organism evidence="2 3">
    <name type="scientific">Aquisphaera giovannonii</name>
    <dbReference type="NCBI Taxonomy" id="406548"/>
    <lineage>
        <taxon>Bacteria</taxon>
        <taxon>Pseudomonadati</taxon>
        <taxon>Planctomycetota</taxon>
        <taxon>Planctomycetia</taxon>
        <taxon>Isosphaerales</taxon>
        <taxon>Isosphaeraceae</taxon>
        <taxon>Aquisphaera</taxon>
    </lineage>
</organism>
<evidence type="ECO:0000256" key="1">
    <source>
        <dbReference type="SAM" id="MobiDB-lite"/>
    </source>
</evidence>
<reference evidence="2 3" key="1">
    <citation type="submission" date="2019-08" db="EMBL/GenBank/DDBJ databases">
        <title>Deep-cultivation of Planctomycetes and their phenomic and genomic characterization uncovers novel biology.</title>
        <authorList>
            <person name="Wiegand S."/>
            <person name="Jogler M."/>
            <person name="Boedeker C."/>
            <person name="Pinto D."/>
            <person name="Vollmers J."/>
            <person name="Rivas-Marin E."/>
            <person name="Kohn T."/>
            <person name="Peeters S.H."/>
            <person name="Heuer A."/>
            <person name="Rast P."/>
            <person name="Oberbeckmann S."/>
            <person name="Bunk B."/>
            <person name="Jeske O."/>
            <person name="Meyerdierks A."/>
            <person name="Storesund J.E."/>
            <person name="Kallscheuer N."/>
            <person name="Luecker S."/>
            <person name="Lage O.M."/>
            <person name="Pohl T."/>
            <person name="Merkel B.J."/>
            <person name="Hornburger P."/>
            <person name="Mueller R.-W."/>
            <person name="Bruemmer F."/>
            <person name="Labrenz M."/>
            <person name="Spormann A.M."/>
            <person name="Op den Camp H."/>
            <person name="Overmann J."/>
            <person name="Amann R."/>
            <person name="Jetten M.S.M."/>
            <person name="Mascher T."/>
            <person name="Medema M.H."/>
            <person name="Devos D.P."/>
            <person name="Kaster A.-K."/>
            <person name="Ovreas L."/>
            <person name="Rohde M."/>
            <person name="Galperin M.Y."/>
            <person name="Jogler C."/>
        </authorList>
    </citation>
    <scope>NUCLEOTIDE SEQUENCE [LARGE SCALE GENOMIC DNA]</scope>
    <source>
        <strain evidence="2 3">OJF2</strain>
    </source>
</reference>
<dbReference type="EMBL" id="CP042997">
    <property type="protein sequence ID" value="QEH34274.1"/>
    <property type="molecule type" value="Genomic_DNA"/>
</dbReference>
<dbReference type="InterPro" id="IPR009061">
    <property type="entry name" value="DNA-bd_dom_put_sf"/>
</dbReference>
<name>A0A5B9W215_9BACT</name>
<evidence type="ECO:0000313" key="3">
    <source>
        <dbReference type="Proteomes" id="UP000324233"/>
    </source>
</evidence>
<evidence type="ECO:0008006" key="4">
    <source>
        <dbReference type="Google" id="ProtNLM"/>
    </source>
</evidence>
<sequence>MTPTRPRRPILADPASTRPAIPPEAPHGIEPMLSIADLARVLAVSRRLIERERAAGRLPRPDLQMGRCPRWRAETIRRWIETGGRA</sequence>
<protein>
    <recommendedName>
        <fullName evidence="4">Helix-turn-helix domain protein</fullName>
    </recommendedName>
</protein>
<dbReference type="AlphaFoldDB" id="A0A5B9W215"/>
<dbReference type="Proteomes" id="UP000324233">
    <property type="component" value="Chromosome"/>
</dbReference>
<dbReference type="KEGG" id="agv:OJF2_28090"/>
<gene>
    <name evidence="2" type="ORF">OJF2_28090</name>
</gene>
<dbReference type="SUPFAM" id="SSF46955">
    <property type="entry name" value="Putative DNA-binding domain"/>
    <property type="match status" value="1"/>
</dbReference>
<accession>A0A5B9W215</accession>
<keyword evidence="3" id="KW-1185">Reference proteome</keyword>